<keyword evidence="2" id="KW-1185">Reference proteome</keyword>
<dbReference type="InterPro" id="IPR012505">
    <property type="entry name" value="YbbR"/>
</dbReference>
<dbReference type="PANTHER" id="PTHR37804">
    <property type="entry name" value="CDAA REGULATORY PROTEIN CDAR"/>
    <property type="match status" value="1"/>
</dbReference>
<name>A0A0K1PDX9_9BACT</name>
<organism evidence="1 2">
    <name type="scientific">Vulgatibacter incomptus</name>
    <dbReference type="NCBI Taxonomy" id="1391653"/>
    <lineage>
        <taxon>Bacteria</taxon>
        <taxon>Pseudomonadati</taxon>
        <taxon>Myxococcota</taxon>
        <taxon>Myxococcia</taxon>
        <taxon>Myxococcales</taxon>
        <taxon>Cystobacterineae</taxon>
        <taxon>Vulgatibacteraceae</taxon>
        <taxon>Vulgatibacter</taxon>
    </lineage>
</organism>
<protein>
    <submittedName>
        <fullName evidence="1">Putative secreted protein</fullName>
    </submittedName>
</protein>
<dbReference type="Pfam" id="PF07949">
    <property type="entry name" value="YbbR"/>
    <property type="match status" value="1"/>
</dbReference>
<dbReference type="Proteomes" id="UP000055590">
    <property type="component" value="Chromosome"/>
</dbReference>
<dbReference type="STRING" id="1391653.AKJ08_2018"/>
<sequence length="304" mass="32848">MIRDIFAENLGLKLFSLVLGLVIFLAVRNEQEVTTSVAVRLMLREPDGLINTGEVPSEVTVRVAGPSGRVRALDPTALGPVVLDLSTFERGVSLVRIREEQLGVPPDLKVVAISPSAVSLKLEAKERRRLPLKVALQGSVAPGYVIDKVEVKPTEVEVEGPQRELREVRAARTIPVDLAGAVDQLVVTTGIEPPGPHCRLGGTEKPEVRITIVPERIEKTVRVPIQGLGGGAFFAQARLRGPKLVLDALDENRLRASAGEPSKVDARLPLPVKIENLPEGVELLEPHPTVVLPAPASPPRSRRR</sequence>
<proteinExistence type="predicted"/>
<dbReference type="Gene3D" id="2.170.120.30">
    <property type="match status" value="1"/>
</dbReference>
<dbReference type="EMBL" id="CP012332">
    <property type="protein sequence ID" value="AKU91631.1"/>
    <property type="molecule type" value="Genomic_DNA"/>
</dbReference>
<dbReference type="PANTHER" id="PTHR37804:SF1">
    <property type="entry name" value="CDAA REGULATORY PROTEIN CDAR"/>
    <property type="match status" value="1"/>
</dbReference>
<dbReference type="Gene3D" id="2.170.120.40">
    <property type="entry name" value="YbbR-like domain"/>
    <property type="match status" value="1"/>
</dbReference>
<evidence type="ECO:0000313" key="1">
    <source>
        <dbReference type="EMBL" id="AKU91631.1"/>
    </source>
</evidence>
<dbReference type="RefSeq" id="WP_050725917.1">
    <property type="nucleotide sequence ID" value="NZ_CP012332.1"/>
</dbReference>
<dbReference type="KEGG" id="vin:AKJ08_2018"/>
<reference evidence="1 2" key="1">
    <citation type="submission" date="2015-08" db="EMBL/GenBank/DDBJ databases">
        <authorList>
            <person name="Babu N.S."/>
            <person name="Beckwith C.J."/>
            <person name="Beseler K.G."/>
            <person name="Brison A."/>
            <person name="Carone J.V."/>
            <person name="Caskin T.P."/>
            <person name="Diamond M."/>
            <person name="Durham M.E."/>
            <person name="Foxe J.M."/>
            <person name="Go M."/>
            <person name="Henderson B.A."/>
            <person name="Jones I.B."/>
            <person name="McGettigan J.A."/>
            <person name="Micheletti S.J."/>
            <person name="Nasrallah M.E."/>
            <person name="Ortiz D."/>
            <person name="Piller C.R."/>
            <person name="Privatt S.R."/>
            <person name="Schneider S.L."/>
            <person name="Sharp S."/>
            <person name="Smith T.C."/>
            <person name="Stanton J.D."/>
            <person name="Ullery H.E."/>
            <person name="Wilson R.J."/>
            <person name="Serrano M.G."/>
            <person name="Buck G."/>
            <person name="Lee V."/>
            <person name="Wang Y."/>
            <person name="Carvalho R."/>
            <person name="Voegtly L."/>
            <person name="Shi R."/>
            <person name="Duckworth R."/>
            <person name="Johnson A."/>
            <person name="Loviza R."/>
            <person name="Walstead R."/>
            <person name="Shah Z."/>
            <person name="Kiflezghi M."/>
            <person name="Wade K."/>
            <person name="Ball S.L."/>
            <person name="Bradley K.W."/>
            <person name="Asai D.J."/>
            <person name="Bowman C.A."/>
            <person name="Russell D.A."/>
            <person name="Pope W.H."/>
            <person name="Jacobs-Sera D."/>
            <person name="Hendrix R.W."/>
            <person name="Hatfull G.F."/>
        </authorList>
    </citation>
    <scope>NUCLEOTIDE SEQUENCE [LARGE SCALE GENOMIC DNA]</scope>
    <source>
        <strain evidence="1 2">DSM 27710</strain>
    </source>
</reference>
<dbReference type="InterPro" id="IPR053154">
    <property type="entry name" value="c-di-AMP_regulator"/>
</dbReference>
<evidence type="ECO:0000313" key="2">
    <source>
        <dbReference type="Proteomes" id="UP000055590"/>
    </source>
</evidence>
<accession>A0A0K1PDX9</accession>
<dbReference type="AlphaFoldDB" id="A0A0K1PDX9"/>
<gene>
    <name evidence="1" type="ORF">AKJ08_2018</name>
</gene>